<protein>
    <submittedName>
        <fullName evidence="1">Uncharacterized protein</fullName>
    </submittedName>
</protein>
<name>A0A0C3ARI2_SERVB</name>
<evidence type="ECO:0000313" key="1">
    <source>
        <dbReference type="EMBL" id="KIM21891.1"/>
    </source>
</evidence>
<keyword evidence="2" id="KW-1185">Reference proteome</keyword>
<reference evidence="2" key="2">
    <citation type="submission" date="2015-01" db="EMBL/GenBank/DDBJ databases">
        <title>Evolutionary Origins and Diversification of the Mycorrhizal Mutualists.</title>
        <authorList>
            <consortium name="DOE Joint Genome Institute"/>
            <consortium name="Mycorrhizal Genomics Consortium"/>
            <person name="Kohler A."/>
            <person name="Kuo A."/>
            <person name="Nagy L.G."/>
            <person name="Floudas D."/>
            <person name="Copeland A."/>
            <person name="Barry K.W."/>
            <person name="Cichocki N."/>
            <person name="Veneault-Fourrey C."/>
            <person name="LaButti K."/>
            <person name="Lindquist E.A."/>
            <person name="Lipzen A."/>
            <person name="Lundell T."/>
            <person name="Morin E."/>
            <person name="Murat C."/>
            <person name="Riley R."/>
            <person name="Ohm R."/>
            <person name="Sun H."/>
            <person name="Tunlid A."/>
            <person name="Henrissat B."/>
            <person name="Grigoriev I.V."/>
            <person name="Hibbett D.S."/>
            <person name="Martin F."/>
        </authorList>
    </citation>
    <scope>NUCLEOTIDE SEQUENCE [LARGE SCALE GENOMIC DNA]</scope>
    <source>
        <strain evidence="2">MAFF 305830</strain>
    </source>
</reference>
<organism evidence="1 2">
    <name type="scientific">Serendipita vermifera MAFF 305830</name>
    <dbReference type="NCBI Taxonomy" id="933852"/>
    <lineage>
        <taxon>Eukaryota</taxon>
        <taxon>Fungi</taxon>
        <taxon>Dikarya</taxon>
        <taxon>Basidiomycota</taxon>
        <taxon>Agaricomycotina</taxon>
        <taxon>Agaricomycetes</taxon>
        <taxon>Sebacinales</taxon>
        <taxon>Serendipitaceae</taxon>
        <taxon>Serendipita</taxon>
    </lineage>
</organism>
<dbReference type="Proteomes" id="UP000054097">
    <property type="component" value="Unassembled WGS sequence"/>
</dbReference>
<dbReference type="OrthoDB" id="2269034at2759"/>
<dbReference type="AlphaFoldDB" id="A0A0C3ARI2"/>
<accession>A0A0C3ARI2</accession>
<gene>
    <name evidence="1" type="ORF">M408DRAFT_299763</name>
</gene>
<reference evidence="1 2" key="1">
    <citation type="submission" date="2014-04" db="EMBL/GenBank/DDBJ databases">
        <authorList>
            <consortium name="DOE Joint Genome Institute"/>
            <person name="Kuo A."/>
            <person name="Zuccaro A."/>
            <person name="Kohler A."/>
            <person name="Nagy L.G."/>
            <person name="Floudas D."/>
            <person name="Copeland A."/>
            <person name="Barry K.W."/>
            <person name="Cichocki N."/>
            <person name="Veneault-Fourrey C."/>
            <person name="LaButti K."/>
            <person name="Lindquist E.A."/>
            <person name="Lipzen A."/>
            <person name="Lundell T."/>
            <person name="Morin E."/>
            <person name="Murat C."/>
            <person name="Sun H."/>
            <person name="Tunlid A."/>
            <person name="Henrissat B."/>
            <person name="Grigoriev I.V."/>
            <person name="Hibbett D.S."/>
            <person name="Martin F."/>
            <person name="Nordberg H.P."/>
            <person name="Cantor M.N."/>
            <person name="Hua S.X."/>
        </authorList>
    </citation>
    <scope>NUCLEOTIDE SEQUENCE [LARGE SCALE GENOMIC DNA]</scope>
    <source>
        <strain evidence="1 2">MAFF 305830</strain>
    </source>
</reference>
<dbReference type="EMBL" id="KN824369">
    <property type="protein sequence ID" value="KIM21891.1"/>
    <property type="molecule type" value="Genomic_DNA"/>
</dbReference>
<dbReference type="HOGENOM" id="CLU_2814034_0_0_1"/>
<evidence type="ECO:0000313" key="2">
    <source>
        <dbReference type="Proteomes" id="UP000054097"/>
    </source>
</evidence>
<proteinExistence type="predicted"/>
<sequence length="67" mass="7310">MRSIVKLKCINSIIDGSSLVCLVKKLTSMEASSTAALETVIIDCCSGVTREDCDAIRRLVKKMKVYA</sequence>